<feature type="domain" description="Amidohydrolase-related" evidence="2">
    <location>
        <begin position="88"/>
        <end position="292"/>
    </location>
</feature>
<keyword evidence="3" id="KW-0378">Hydrolase</keyword>
<dbReference type="Proteomes" id="UP000320735">
    <property type="component" value="Unassembled WGS sequence"/>
</dbReference>
<dbReference type="GO" id="GO:0016787">
    <property type="term" value="F:hydrolase activity"/>
    <property type="evidence" value="ECO:0007669"/>
    <property type="project" value="UniProtKB-KW"/>
</dbReference>
<dbReference type="GO" id="GO:0019748">
    <property type="term" value="P:secondary metabolic process"/>
    <property type="evidence" value="ECO:0007669"/>
    <property type="project" value="TreeGrafter"/>
</dbReference>
<name>A0A5C6B4H5_9PLAN</name>
<organism evidence="3 4">
    <name type="scientific">Symmachiella macrocystis</name>
    <dbReference type="NCBI Taxonomy" id="2527985"/>
    <lineage>
        <taxon>Bacteria</taxon>
        <taxon>Pseudomonadati</taxon>
        <taxon>Planctomycetota</taxon>
        <taxon>Planctomycetia</taxon>
        <taxon>Planctomycetales</taxon>
        <taxon>Planctomycetaceae</taxon>
        <taxon>Symmachiella</taxon>
    </lineage>
</organism>
<dbReference type="Gene3D" id="3.20.20.140">
    <property type="entry name" value="Metal-dependent hydrolases"/>
    <property type="match status" value="1"/>
</dbReference>
<comment type="caution">
    <text evidence="3">The sequence shown here is derived from an EMBL/GenBank/DDBJ whole genome shotgun (WGS) entry which is preliminary data.</text>
</comment>
<dbReference type="PANTHER" id="PTHR21240:SF28">
    <property type="entry name" value="ISO-OROTATE DECARBOXYLASE (EUROFUNG)"/>
    <property type="match status" value="1"/>
</dbReference>
<proteinExistence type="predicted"/>
<gene>
    <name evidence="3" type="ORF">CA54_56100</name>
</gene>
<dbReference type="GO" id="GO:0016831">
    <property type="term" value="F:carboxy-lyase activity"/>
    <property type="evidence" value="ECO:0007669"/>
    <property type="project" value="InterPro"/>
</dbReference>
<keyword evidence="4" id="KW-1185">Reference proteome</keyword>
<dbReference type="Pfam" id="PF04909">
    <property type="entry name" value="Amidohydro_2"/>
    <property type="match status" value="1"/>
</dbReference>
<dbReference type="GO" id="GO:0005737">
    <property type="term" value="C:cytoplasm"/>
    <property type="evidence" value="ECO:0007669"/>
    <property type="project" value="TreeGrafter"/>
</dbReference>
<dbReference type="InterPro" id="IPR032466">
    <property type="entry name" value="Metal_Hydrolase"/>
</dbReference>
<dbReference type="SUPFAM" id="SSF51556">
    <property type="entry name" value="Metallo-dependent hydrolases"/>
    <property type="match status" value="1"/>
</dbReference>
<protein>
    <submittedName>
        <fullName evidence="3">Amidohydrolase</fullName>
    </submittedName>
</protein>
<evidence type="ECO:0000313" key="3">
    <source>
        <dbReference type="EMBL" id="TWU07205.1"/>
    </source>
</evidence>
<evidence type="ECO:0000256" key="1">
    <source>
        <dbReference type="ARBA" id="ARBA00023239"/>
    </source>
</evidence>
<dbReference type="AlphaFoldDB" id="A0A5C6B4H5"/>
<evidence type="ECO:0000313" key="4">
    <source>
        <dbReference type="Proteomes" id="UP000320735"/>
    </source>
</evidence>
<dbReference type="PANTHER" id="PTHR21240">
    <property type="entry name" value="2-AMINO-3-CARBOXYLMUCONATE-6-SEMIALDEHYDE DECARBOXYLASE"/>
    <property type="match status" value="1"/>
</dbReference>
<keyword evidence="1" id="KW-0456">Lyase</keyword>
<dbReference type="InterPro" id="IPR006680">
    <property type="entry name" value="Amidohydro-rel"/>
</dbReference>
<accession>A0A5C6B4H5</accession>
<dbReference type="EMBL" id="SJPP01000003">
    <property type="protein sequence ID" value="TWU07205.1"/>
    <property type="molecule type" value="Genomic_DNA"/>
</dbReference>
<dbReference type="InterPro" id="IPR032465">
    <property type="entry name" value="ACMSD"/>
</dbReference>
<reference evidence="3 4" key="1">
    <citation type="submission" date="2019-02" db="EMBL/GenBank/DDBJ databases">
        <title>Deep-cultivation of Planctomycetes and their phenomic and genomic characterization uncovers novel biology.</title>
        <authorList>
            <person name="Wiegand S."/>
            <person name="Jogler M."/>
            <person name="Boedeker C."/>
            <person name="Pinto D."/>
            <person name="Vollmers J."/>
            <person name="Rivas-Marin E."/>
            <person name="Kohn T."/>
            <person name="Peeters S.H."/>
            <person name="Heuer A."/>
            <person name="Rast P."/>
            <person name="Oberbeckmann S."/>
            <person name="Bunk B."/>
            <person name="Jeske O."/>
            <person name="Meyerdierks A."/>
            <person name="Storesund J.E."/>
            <person name="Kallscheuer N."/>
            <person name="Luecker S."/>
            <person name="Lage O.M."/>
            <person name="Pohl T."/>
            <person name="Merkel B.J."/>
            <person name="Hornburger P."/>
            <person name="Mueller R.-W."/>
            <person name="Bruemmer F."/>
            <person name="Labrenz M."/>
            <person name="Spormann A.M."/>
            <person name="Op Den Camp H."/>
            <person name="Overmann J."/>
            <person name="Amann R."/>
            <person name="Jetten M.S.M."/>
            <person name="Mascher T."/>
            <person name="Medema M.H."/>
            <person name="Devos D.P."/>
            <person name="Kaster A.-K."/>
            <person name="Ovreas L."/>
            <person name="Rohde M."/>
            <person name="Galperin M.Y."/>
            <person name="Jogler C."/>
        </authorList>
    </citation>
    <scope>NUCLEOTIDE SEQUENCE [LARGE SCALE GENOMIC DNA]</scope>
    <source>
        <strain evidence="3 4">CA54</strain>
    </source>
</reference>
<sequence length="304" mass="33234">MSQSHPNEMHRGVTRRECLAFGALAALGMSWSERVRGDETSESPVIWDNHCHLSGVEGKTPTERMANLLKFADRLGISRLVVYMGWPFQTDPSAEELRRQNDQVLAAIKGSEERALAYAYVSPNHVEMSLSEMRRCIENGPMVGIKLWVARKCDDEALDAIIELATELNAVVFQHTWIKTTGNLPGESTPDDLTALAARHPDAQFICGHAGGNWEQGIRAVRPFPNVSLGTAGSDPTAGLVEMAVRELGAERVIYGSDAGGRSFASQLGKIYSAVLTNAQRQLILSGNLKRLLTPILKTKGRAN</sequence>
<evidence type="ECO:0000259" key="2">
    <source>
        <dbReference type="Pfam" id="PF04909"/>
    </source>
</evidence>